<dbReference type="KEGG" id="xba:C7S18_14860"/>
<dbReference type="Gene3D" id="3.30.1950.10">
    <property type="entry name" value="wza like domain"/>
    <property type="match status" value="1"/>
</dbReference>
<keyword evidence="6" id="KW-1185">Reference proteome</keyword>
<proteinExistence type="predicted"/>
<protein>
    <submittedName>
        <fullName evidence="5">Capsular biosynthesis protein</fullName>
    </submittedName>
</protein>
<feature type="domain" description="Polysaccharide export protein N-terminal" evidence="3">
    <location>
        <begin position="37"/>
        <end position="109"/>
    </location>
</feature>
<dbReference type="PANTHER" id="PTHR33619">
    <property type="entry name" value="POLYSACCHARIDE EXPORT PROTEIN GFCE-RELATED"/>
    <property type="match status" value="1"/>
</dbReference>
<dbReference type="AlphaFoldDB" id="A0A2P1PU71"/>
<dbReference type="Gene3D" id="3.10.560.10">
    <property type="entry name" value="Outer membrane lipoprotein wza domain like"/>
    <property type="match status" value="1"/>
</dbReference>
<dbReference type="PANTHER" id="PTHR33619:SF3">
    <property type="entry name" value="POLYSACCHARIDE EXPORT PROTEIN GFCE-RELATED"/>
    <property type="match status" value="1"/>
</dbReference>
<organism evidence="5 6">
    <name type="scientific">Ahniella affigens</name>
    <dbReference type="NCBI Taxonomy" id="2021234"/>
    <lineage>
        <taxon>Bacteria</taxon>
        <taxon>Pseudomonadati</taxon>
        <taxon>Pseudomonadota</taxon>
        <taxon>Gammaproteobacteria</taxon>
        <taxon>Lysobacterales</taxon>
        <taxon>Rhodanobacteraceae</taxon>
        <taxon>Ahniella</taxon>
    </lineage>
</organism>
<reference evidence="5 6" key="2">
    <citation type="submission" date="2018-03" db="EMBL/GenBank/DDBJ databases">
        <authorList>
            <person name="Keele B.F."/>
        </authorList>
    </citation>
    <scope>NUCLEOTIDE SEQUENCE [LARGE SCALE GENOMIC DNA]</scope>
    <source>
        <strain evidence="5 6">D13</strain>
    </source>
</reference>
<dbReference type="OrthoDB" id="9808421at2"/>
<dbReference type="EMBL" id="CP027860">
    <property type="protein sequence ID" value="AVP98388.1"/>
    <property type="molecule type" value="Genomic_DNA"/>
</dbReference>
<gene>
    <name evidence="5" type="ORF">C7S18_14860</name>
</gene>
<feature type="chain" id="PRO_5015115794" evidence="2">
    <location>
        <begin position="24"/>
        <end position="186"/>
    </location>
</feature>
<evidence type="ECO:0000259" key="4">
    <source>
        <dbReference type="Pfam" id="PF10531"/>
    </source>
</evidence>
<dbReference type="Pfam" id="PF10531">
    <property type="entry name" value="SLBB"/>
    <property type="match status" value="1"/>
</dbReference>
<dbReference type="Proteomes" id="UP000241074">
    <property type="component" value="Chromosome"/>
</dbReference>
<evidence type="ECO:0000256" key="1">
    <source>
        <dbReference type="ARBA" id="ARBA00022729"/>
    </source>
</evidence>
<evidence type="ECO:0000256" key="2">
    <source>
        <dbReference type="SAM" id="SignalP"/>
    </source>
</evidence>
<evidence type="ECO:0000313" key="6">
    <source>
        <dbReference type="Proteomes" id="UP000241074"/>
    </source>
</evidence>
<dbReference type="InterPro" id="IPR003715">
    <property type="entry name" value="Poly_export_N"/>
</dbReference>
<keyword evidence="1 2" id="KW-0732">Signal</keyword>
<dbReference type="InterPro" id="IPR019554">
    <property type="entry name" value="Soluble_ligand-bd"/>
</dbReference>
<evidence type="ECO:0000313" key="5">
    <source>
        <dbReference type="EMBL" id="AVP98388.1"/>
    </source>
</evidence>
<name>A0A2P1PU71_9GAMM</name>
<evidence type="ECO:0000259" key="3">
    <source>
        <dbReference type="Pfam" id="PF02563"/>
    </source>
</evidence>
<sequence>MFVRWIAHYCLIGFLWVAGAAFAAAPGNATRDLDAFADYRLGPGDTVLVEVFGEPDLTVTTKIPQNGRLSYPFLGAIPATGMTPKQLETIIRDGLAGDYLVDPKVTVTVSEYRPVFVNGQVKTPGSFPFQPGLTVRKAVSLAGGLTERASDKRISLIAEGDTQKRQVAMDALVSPGDIVTVEESFF</sequence>
<feature type="domain" description="Soluble ligand binding" evidence="4">
    <location>
        <begin position="115"/>
        <end position="158"/>
    </location>
</feature>
<reference evidence="5 6" key="1">
    <citation type="submission" date="2018-03" db="EMBL/GenBank/DDBJ databases">
        <title>Ahniella affigens gen. nov., sp. nov., a gammaproteobacterium isolated from sandy soil near a stream.</title>
        <authorList>
            <person name="Ko Y."/>
            <person name="Kim J.-H."/>
        </authorList>
    </citation>
    <scope>NUCLEOTIDE SEQUENCE [LARGE SCALE GENOMIC DNA]</scope>
    <source>
        <strain evidence="5 6">D13</strain>
    </source>
</reference>
<feature type="signal peptide" evidence="2">
    <location>
        <begin position="1"/>
        <end position="23"/>
    </location>
</feature>
<dbReference type="GO" id="GO:0015159">
    <property type="term" value="F:polysaccharide transmembrane transporter activity"/>
    <property type="evidence" value="ECO:0007669"/>
    <property type="project" value="InterPro"/>
</dbReference>
<dbReference type="RefSeq" id="WP_106892309.1">
    <property type="nucleotide sequence ID" value="NZ_CP027860.1"/>
</dbReference>
<dbReference type="Pfam" id="PF02563">
    <property type="entry name" value="Poly_export"/>
    <property type="match status" value="1"/>
</dbReference>
<accession>A0A2P1PU71</accession>
<dbReference type="InterPro" id="IPR049712">
    <property type="entry name" value="Poly_export"/>
</dbReference>